<evidence type="ECO:0000259" key="9">
    <source>
        <dbReference type="Pfam" id="PF13231"/>
    </source>
</evidence>
<dbReference type="EMBL" id="DSRU01000321">
    <property type="protein sequence ID" value="HFN00382.1"/>
    <property type="molecule type" value="Genomic_DNA"/>
</dbReference>
<comment type="caution">
    <text evidence="10">The sequence shown here is derived from an EMBL/GenBank/DDBJ whole genome shotgun (WGS) entry which is preliminary data.</text>
</comment>
<protein>
    <submittedName>
        <fullName evidence="10">Glycosyl transferase family 39</fullName>
    </submittedName>
</protein>
<accession>A0A7C3PSW7</accession>
<evidence type="ECO:0000256" key="2">
    <source>
        <dbReference type="ARBA" id="ARBA00022475"/>
    </source>
</evidence>
<evidence type="ECO:0000256" key="3">
    <source>
        <dbReference type="ARBA" id="ARBA00022676"/>
    </source>
</evidence>
<keyword evidence="5 8" id="KW-0812">Transmembrane</keyword>
<dbReference type="PANTHER" id="PTHR33908">
    <property type="entry name" value="MANNOSYLTRANSFERASE YKCB-RELATED"/>
    <property type="match status" value="1"/>
</dbReference>
<evidence type="ECO:0000256" key="4">
    <source>
        <dbReference type="ARBA" id="ARBA00022679"/>
    </source>
</evidence>
<feature type="transmembrane region" description="Helical" evidence="8">
    <location>
        <begin position="198"/>
        <end position="217"/>
    </location>
</feature>
<dbReference type="InterPro" id="IPR050297">
    <property type="entry name" value="LipidA_mod_glycosyltrf_83"/>
</dbReference>
<keyword evidence="7 8" id="KW-0472">Membrane</keyword>
<evidence type="ECO:0000313" key="10">
    <source>
        <dbReference type="EMBL" id="HFN00382.1"/>
    </source>
</evidence>
<comment type="subcellular location">
    <subcellularLocation>
        <location evidence="1">Cell membrane</location>
        <topology evidence="1">Multi-pass membrane protein</topology>
    </subcellularLocation>
</comment>
<keyword evidence="2" id="KW-1003">Cell membrane</keyword>
<evidence type="ECO:0000256" key="5">
    <source>
        <dbReference type="ARBA" id="ARBA00022692"/>
    </source>
</evidence>
<feature type="transmembrane region" description="Helical" evidence="8">
    <location>
        <begin position="327"/>
        <end position="345"/>
    </location>
</feature>
<proteinExistence type="predicted"/>
<evidence type="ECO:0000256" key="6">
    <source>
        <dbReference type="ARBA" id="ARBA00022989"/>
    </source>
</evidence>
<dbReference type="AlphaFoldDB" id="A0A7C3PSW7"/>
<sequence>MFSAKRSLLGILLLAILTRIIWAIAVPVDPVSDSNAYDVFAKNLASGFGYGWQPGKPTAYWPVGTSFIYSLFYRLLGHSYIPIVLFNIFLAIITILTTMYLANKWFGHRTAVLSGLFLAIWPGQVQFTTILASELIFTALVLVALAIWLTEAIALPMKTVLVGCVLAGACYVKPLALLIPILFWLFQYSKERKLAKSLVSLVVMLGLMAVLIAPWSYRNYQAFEQFSLISTNGGANFWMGNNPDSTGGYMPLPKAVKGMNEAAANDYLKDRAVQHIKEKPLLFVQRSIKRIFQTYGTETIGIAWNEKGLTSRFGQAVLLPLKLLSQLYWMLMLGLALLGAGLLCKRLTLWQWLTHPTILLWGYYIAVHAIIVSQDRYHYPSVPFIAILAGFSSTWAIARWLRRTQPAIVDISAKRQQILR</sequence>
<keyword evidence="6 8" id="KW-1133">Transmembrane helix</keyword>
<feature type="transmembrane region" description="Helical" evidence="8">
    <location>
        <begin position="83"/>
        <end position="100"/>
    </location>
</feature>
<evidence type="ECO:0000256" key="7">
    <source>
        <dbReference type="ARBA" id="ARBA00023136"/>
    </source>
</evidence>
<feature type="domain" description="Glycosyltransferase RgtA/B/C/D-like" evidence="9">
    <location>
        <begin position="62"/>
        <end position="211"/>
    </location>
</feature>
<dbReference type="PANTHER" id="PTHR33908:SF11">
    <property type="entry name" value="MEMBRANE PROTEIN"/>
    <property type="match status" value="1"/>
</dbReference>
<gene>
    <name evidence="10" type="ORF">ENR64_22075</name>
</gene>
<keyword evidence="3" id="KW-0328">Glycosyltransferase</keyword>
<name>A0A7C3PSW7_9CYAN</name>
<feature type="transmembrane region" description="Helical" evidence="8">
    <location>
        <begin position="160"/>
        <end position="186"/>
    </location>
</feature>
<dbReference type="InterPro" id="IPR038731">
    <property type="entry name" value="RgtA/B/C-like"/>
</dbReference>
<reference evidence="10" key="1">
    <citation type="journal article" date="2020" name="mSystems">
        <title>Genome- and Community-Level Interaction Insights into Carbon Utilization and Element Cycling Functions of Hydrothermarchaeota in Hydrothermal Sediment.</title>
        <authorList>
            <person name="Zhou Z."/>
            <person name="Liu Y."/>
            <person name="Xu W."/>
            <person name="Pan J."/>
            <person name="Luo Z.H."/>
            <person name="Li M."/>
        </authorList>
    </citation>
    <scope>NUCLEOTIDE SEQUENCE [LARGE SCALE GENOMIC DNA]</scope>
    <source>
        <strain evidence="10">SpSt-418</strain>
    </source>
</reference>
<evidence type="ECO:0000256" key="8">
    <source>
        <dbReference type="SAM" id="Phobius"/>
    </source>
</evidence>
<organism evidence="10">
    <name type="scientific">Oscillatoriales cyanobacterium SpSt-418</name>
    <dbReference type="NCBI Taxonomy" id="2282169"/>
    <lineage>
        <taxon>Bacteria</taxon>
        <taxon>Bacillati</taxon>
        <taxon>Cyanobacteriota</taxon>
        <taxon>Cyanophyceae</taxon>
        <taxon>Oscillatoriophycideae</taxon>
        <taxon>Oscillatoriales</taxon>
    </lineage>
</organism>
<feature type="transmembrane region" description="Helical" evidence="8">
    <location>
        <begin position="377"/>
        <end position="398"/>
    </location>
</feature>
<dbReference type="GO" id="GO:0005886">
    <property type="term" value="C:plasma membrane"/>
    <property type="evidence" value="ECO:0007669"/>
    <property type="project" value="UniProtKB-SubCell"/>
</dbReference>
<evidence type="ECO:0000256" key="1">
    <source>
        <dbReference type="ARBA" id="ARBA00004651"/>
    </source>
</evidence>
<dbReference type="Pfam" id="PF13231">
    <property type="entry name" value="PMT_2"/>
    <property type="match status" value="1"/>
</dbReference>
<dbReference type="GO" id="GO:0009103">
    <property type="term" value="P:lipopolysaccharide biosynthetic process"/>
    <property type="evidence" value="ECO:0007669"/>
    <property type="project" value="UniProtKB-ARBA"/>
</dbReference>
<dbReference type="GO" id="GO:0016763">
    <property type="term" value="F:pentosyltransferase activity"/>
    <property type="evidence" value="ECO:0007669"/>
    <property type="project" value="TreeGrafter"/>
</dbReference>
<feature type="transmembrane region" description="Helical" evidence="8">
    <location>
        <begin position="352"/>
        <end position="371"/>
    </location>
</feature>
<feature type="transmembrane region" description="Helical" evidence="8">
    <location>
        <begin position="135"/>
        <end position="154"/>
    </location>
</feature>
<keyword evidence="4 10" id="KW-0808">Transferase</keyword>